<evidence type="ECO:0000313" key="7">
    <source>
        <dbReference type="EMBL" id="MDT0309315.1"/>
    </source>
</evidence>
<feature type="domain" description="HTH tetR-type" evidence="6">
    <location>
        <begin position="40"/>
        <end position="100"/>
    </location>
</feature>
<dbReference type="InterPro" id="IPR009057">
    <property type="entry name" value="Homeodomain-like_sf"/>
</dbReference>
<evidence type="ECO:0000259" key="6">
    <source>
        <dbReference type="PROSITE" id="PS50977"/>
    </source>
</evidence>
<protein>
    <submittedName>
        <fullName evidence="7">TetR/AcrR family transcriptional regulator</fullName>
    </submittedName>
</protein>
<evidence type="ECO:0000256" key="5">
    <source>
        <dbReference type="SAM" id="MobiDB-lite"/>
    </source>
</evidence>
<dbReference type="PRINTS" id="PR00455">
    <property type="entry name" value="HTHTETR"/>
</dbReference>
<feature type="DNA-binding region" description="H-T-H motif" evidence="4">
    <location>
        <begin position="63"/>
        <end position="82"/>
    </location>
</feature>
<dbReference type="RefSeq" id="WP_311632272.1">
    <property type="nucleotide sequence ID" value="NZ_JAVREN010000034.1"/>
</dbReference>
<keyword evidence="3" id="KW-0804">Transcription</keyword>
<dbReference type="InterPro" id="IPR011075">
    <property type="entry name" value="TetR_C"/>
</dbReference>
<accession>A0ABU2LCS8</accession>
<dbReference type="InterPro" id="IPR036271">
    <property type="entry name" value="Tet_transcr_reg_TetR-rel_C_sf"/>
</dbReference>
<dbReference type="PANTHER" id="PTHR30055">
    <property type="entry name" value="HTH-TYPE TRANSCRIPTIONAL REGULATOR RUTR"/>
    <property type="match status" value="1"/>
</dbReference>
<dbReference type="PROSITE" id="PS50977">
    <property type="entry name" value="HTH_TETR_2"/>
    <property type="match status" value="1"/>
</dbReference>
<proteinExistence type="predicted"/>
<dbReference type="SUPFAM" id="SSF48498">
    <property type="entry name" value="Tetracyclin repressor-like, C-terminal domain"/>
    <property type="match status" value="1"/>
</dbReference>
<keyword evidence="1" id="KW-0805">Transcription regulation</keyword>
<name>A0ABU2LCS8_9ACTN</name>
<dbReference type="EMBL" id="JAVREN010000034">
    <property type="protein sequence ID" value="MDT0309315.1"/>
    <property type="molecule type" value="Genomic_DNA"/>
</dbReference>
<keyword evidence="8" id="KW-1185">Reference proteome</keyword>
<dbReference type="InterPro" id="IPR001647">
    <property type="entry name" value="HTH_TetR"/>
</dbReference>
<dbReference type="Gene3D" id="1.10.357.10">
    <property type="entry name" value="Tetracycline Repressor, domain 2"/>
    <property type="match status" value="1"/>
</dbReference>
<organism evidence="7 8">
    <name type="scientific">Streptomyces boetiae</name>
    <dbReference type="NCBI Taxonomy" id="3075541"/>
    <lineage>
        <taxon>Bacteria</taxon>
        <taxon>Bacillati</taxon>
        <taxon>Actinomycetota</taxon>
        <taxon>Actinomycetes</taxon>
        <taxon>Kitasatosporales</taxon>
        <taxon>Streptomycetaceae</taxon>
        <taxon>Streptomyces</taxon>
    </lineage>
</organism>
<dbReference type="PANTHER" id="PTHR30055:SF148">
    <property type="entry name" value="TETR-FAMILY TRANSCRIPTIONAL REGULATOR"/>
    <property type="match status" value="1"/>
</dbReference>
<comment type="caution">
    <text evidence="7">The sequence shown here is derived from an EMBL/GenBank/DDBJ whole genome shotgun (WGS) entry which is preliminary data.</text>
</comment>
<sequence length="244" mass="24708">MTERPEARASGPARTARATHTGPPGPAPAGPGRPGRPRSEAVRRAILEAALAELDRKGYAALTVEGIAATAGAGKQTIYRWWPSKAEVVLDALLGPPGPGGSVPAGAAQAVAAGAGAHARPMPAAGVPEPAEPEAFPAGLAAFLGGAVRGRGQREGLAGLLAQALLDPGFADVFRERFLLPRQAALAGLLERAAARGEIAGEADRDLLAELLHGLLWHRLLLGRPPLDAPAGRRLAALLGAASG</sequence>
<dbReference type="Pfam" id="PF00440">
    <property type="entry name" value="TetR_N"/>
    <property type="match status" value="1"/>
</dbReference>
<dbReference type="Gene3D" id="1.10.10.60">
    <property type="entry name" value="Homeodomain-like"/>
    <property type="match status" value="1"/>
</dbReference>
<keyword evidence="2 4" id="KW-0238">DNA-binding</keyword>
<evidence type="ECO:0000256" key="3">
    <source>
        <dbReference type="ARBA" id="ARBA00023163"/>
    </source>
</evidence>
<evidence type="ECO:0000313" key="8">
    <source>
        <dbReference type="Proteomes" id="UP001183388"/>
    </source>
</evidence>
<evidence type="ECO:0000256" key="4">
    <source>
        <dbReference type="PROSITE-ProRule" id="PRU00335"/>
    </source>
</evidence>
<feature type="region of interest" description="Disordered" evidence="5">
    <location>
        <begin position="1"/>
        <end position="41"/>
    </location>
</feature>
<dbReference type="Proteomes" id="UP001183388">
    <property type="component" value="Unassembled WGS sequence"/>
</dbReference>
<gene>
    <name evidence="7" type="ORF">RM780_20460</name>
</gene>
<dbReference type="SUPFAM" id="SSF46689">
    <property type="entry name" value="Homeodomain-like"/>
    <property type="match status" value="1"/>
</dbReference>
<evidence type="ECO:0000256" key="2">
    <source>
        <dbReference type="ARBA" id="ARBA00023125"/>
    </source>
</evidence>
<dbReference type="InterPro" id="IPR050109">
    <property type="entry name" value="HTH-type_TetR-like_transc_reg"/>
</dbReference>
<dbReference type="Pfam" id="PF16859">
    <property type="entry name" value="TetR_C_11"/>
    <property type="match status" value="1"/>
</dbReference>
<reference evidence="8" key="1">
    <citation type="submission" date="2023-07" db="EMBL/GenBank/DDBJ databases">
        <title>30 novel species of actinomycetes from the DSMZ collection.</title>
        <authorList>
            <person name="Nouioui I."/>
        </authorList>
    </citation>
    <scope>NUCLEOTIDE SEQUENCE [LARGE SCALE GENOMIC DNA]</scope>
    <source>
        <strain evidence="8">DSM 44917</strain>
    </source>
</reference>
<evidence type="ECO:0000256" key="1">
    <source>
        <dbReference type="ARBA" id="ARBA00023015"/>
    </source>
</evidence>